<feature type="region of interest" description="Disordered" evidence="1">
    <location>
        <begin position="48"/>
        <end position="76"/>
    </location>
</feature>
<dbReference type="EMBL" id="BRZC01000002">
    <property type="protein sequence ID" value="GLC83615.1"/>
    <property type="molecule type" value="Genomic_DNA"/>
</dbReference>
<evidence type="ECO:0000313" key="2">
    <source>
        <dbReference type="EMBL" id="GLC83615.1"/>
    </source>
</evidence>
<evidence type="ECO:0000256" key="1">
    <source>
        <dbReference type="SAM" id="MobiDB-lite"/>
    </source>
</evidence>
<comment type="caution">
    <text evidence="2">The sequence shown here is derived from an EMBL/GenBank/DDBJ whole genome shotgun (WGS) entry which is preliminary data.</text>
</comment>
<gene>
    <name evidence="2" type="ORF">MIAR_02030</name>
</gene>
<proteinExistence type="predicted"/>
<protein>
    <submittedName>
        <fullName evidence="2">Uncharacterized protein</fullName>
    </submittedName>
</protein>
<evidence type="ECO:0000313" key="3">
    <source>
        <dbReference type="Proteomes" id="UP001165068"/>
    </source>
</evidence>
<reference evidence="2" key="1">
    <citation type="submission" date="2022-08" db="EMBL/GenBank/DDBJ databases">
        <title>Draft genome sequence of Microbacterium arabinogalactanolyticum JCM 9171.</title>
        <authorList>
            <person name="Fujita K."/>
            <person name="Ishiwata A."/>
            <person name="Fushinobu S."/>
        </authorList>
    </citation>
    <scope>NUCLEOTIDE SEQUENCE</scope>
    <source>
        <strain evidence="2">JCM 9171</strain>
    </source>
</reference>
<sequence>MAANIPCRSASAYGAVGFALVADSTITTPKMVSSTAVDAIITNSVEGGANSLPSETRADSPLPAEPALSALSVRGG</sequence>
<keyword evidence="3" id="KW-1185">Reference proteome</keyword>
<organism evidence="2 3">
    <name type="scientific">Microbacterium arabinogalactanolyticum</name>
    <dbReference type="NCBI Taxonomy" id="69365"/>
    <lineage>
        <taxon>Bacteria</taxon>
        <taxon>Bacillati</taxon>
        <taxon>Actinomycetota</taxon>
        <taxon>Actinomycetes</taxon>
        <taxon>Micrococcales</taxon>
        <taxon>Microbacteriaceae</taxon>
        <taxon>Microbacterium</taxon>
    </lineage>
</organism>
<dbReference type="Proteomes" id="UP001165068">
    <property type="component" value="Unassembled WGS sequence"/>
</dbReference>
<name>A0ABQ5NCU2_9MICO</name>
<accession>A0ABQ5NCU2</accession>